<feature type="region of interest" description="Disordered" evidence="1">
    <location>
        <begin position="1"/>
        <end position="23"/>
    </location>
</feature>
<protein>
    <submittedName>
        <fullName evidence="2">Uncharacterized protein</fullName>
    </submittedName>
</protein>
<sequence length="97" mass="10925">MQGVFPPPGKERPKGRRQVKDCADPESAEINCRFGRLTFHGPVLSFDFGMRWVNVVREVGERESNRTTESTETGIGGILVFESVHQWHLDRAGRLTG</sequence>
<evidence type="ECO:0000256" key="1">
    <source>
        <dbReference type="SAM" id="MobiDB-lite"/>
    </source>
</evidence>
<name>A0AAW2HGX9_9NEOP</name>
<comment type="caution">
    <text evidence="2">The sequence shown here is derived from an EMBL/GenBank/DDBJ whole genome shotgun (WGS) entry which is preliminary data.</text>
</comment>
<evidence type="ECO:0000313" key="2">
    <source>
        <dbReference type="EMBL" id="KAL0269086.1"/>
    </source>
</evidence>
<reference evidence="2" key="1">
    <citation type="journal article" date="2024" name="Gigascience">
        <title>Chromosome-level genome of the poultry shaft louse Menopon gallinae provides insight into the host-switching and adaptive evolution of parasitic lice.</title>
        <authorList>
            <person name="Xu Y."/>
            <person name="Ma L."/>
            <person name="Liu S."/>
            <person name="Liang Y."/>
            <person name="Liu Q."/>
            <person name="He Z."/>
            <person name="Tian L."/>
            <person name="Duan Y."/>
            <person name="Cai W."/>
            <person name="Li H."/>
            <person name="Song F."/>
        </authorList>
    </citation>
    <scope>NUCLEOTIDE SEQUENCE</scope>
    <source>
        <strain evidence="2">Cailab_2023a</strain>
    </source>
</reference>
<gene>
    <name evidence="2" type="ORF">PYX00_006922</name>
</gene>
<proteinExistence type="predicted"/>
<dbReference type="EMBL" id="JARGDH010000004">
    <property type="protein sequence ID" value="KAL0269086.1"/>
    <property type="molecule type" value="Genomic_DNA"/>
</dbReference>
<accession>A0AAW2HGX9</accession>
<dbReference type="AlphaFoldDB" id="A0AAW2HGX9"/>
<organism evidence="2">
    <name type="scientific">Menopon gallinae</name>
    <name type="common">poultry shaft louse</name>
    <dbReference type="NCBI Taxonomy" id="328185"/>
    <lineage>
        <taxon>Eukaryota</taxon>
        <taxon>Metazoa</taxon>
        <taxon>Ecdysozoa</taxon>
        <taxon>Arthropoda</taxon>
        <taxon>Hexapoda</taxon>
        <taxon>Insecta</taxon>
        <taxon>Pterygota</taxon>
        <taxon>Neoptera</taxon>
        <taxon>Paraneoptera</taxon>
        <taxon>Psocodea</taxon>
        <taxon>Troctomorpha</taxon>
        <taxon>Phthiraptera</taxon>
        <taxon>Amblycera</taxon>
        <taxon>Menoponidae</taxon>
        <taxon>Menopon</taxon>
    </lineage>
</organism>